<keyword evidence="2" id="KW-0812">Transmembrane</keyword>
<proteinExistence type="predicted"/>
<feature type="region of interest" description="Disordered" evidence="1">
    <location>
        <begin position="76"/>
        <end position="118"/>
    </location>
</feature>
<evidence type="ECO:0000256" key="1">
    <source>
        <dbReference type="SAM" id="MobiDB-lite"/>
    </source>
</evidence>
<dbReference type="RefSeq" id="WP_208979348.1">
    <property type="nucleotide sequence ID" value="NZ_FOFM01000002.1"/>
</dbReference>
<dbReference type="GO" id="GO:0005975">
    <property type="term" value="P:carbohydrate metabolic process"/>
    <property type="evidence" value="ECO:0007669"/>
    <property type="project" value="InterPro"/>
</dbReference>
<evidence type="ECO:0000256" key="2">
    <source>
        <dbReference type="SAM" id="Phobius"/>
    </source>
</evidence>
<dbReference type="CDD" id="cd10936">
    <property type="entry name" value="CE4_DAC2"/>
    <property type="match status" value="1"/>
</dbReference>
<sequence>MVKSDLTAPLGMNKRRGIGRLPFGLIGVAIMTVLLTTGLIWIGIVDDPNGGEPMATIELSSALDGVSPGDIEIVSLPDGRQLDQPDAESDLGSNGNFLLSDPKSSASAGQSSGPTSLSDLARRVDYEGMDAGFSGEALSTEPIKQLLEPHKFGSLPKISAEGIRPLDVYARRPSPTTLTQARIAILVNGIGLNSDMTLKAIEDLPADISLGLSPYGDDIDSWMQSARLSGHEVLLQAPMEPFDYPDNDAGPQSLLTNLDKAQNEERLSWVLGQTSNYVGLVNFMGDRFTSNEMRMNELLSKVRDHGLMYVDDGTSPRSKASEVAGTQKVPFVQADLVLDQNLNQEAIGTQLLELEVIARQRGIAVATATAFPVTLAALEAWSQRLEERGLSLVPISSAINSTR</sequence>
<accession>A0A165YYR2</accession>
<feature type="compositionally biased region" description="Polar residues" evidence="1">
    <location>
        <begin position="91"/>
        <end position="118"/>
    </location>
</feature>
<dbReference type="AlphaFoldDB" id="A0A165YYR2"/>
<dbReference type="PANTHER" id="PTHR30105">
    <property type="entry name" value="UNCHARACTERIZED YIBQ-RELATED"/>
    <property type="match status" value="1"/>
</dbReference>
<feature type="transmembrane region" description="Helical" evidence="2">
    <location>
        <begin position="21"/>
        <end position="44"/>
    </location>
</feature>
<dbReference type="Pfam" id="PF04748">
    <property type="entry name" value="Polysacc_deac_2"/>
    <property type="match status" value="1"/>
</dbReference>
<dbReference type="PANTHER" id="PTHR30105:SF2">
    <property type="entry name" value="DIVERGENT POLYSACCHARIDE DEACETYLASE SUPERFAMILY"/>
    <property type="match status" value="1"/>
</dbReference>
<dbReference type="InterPro" id="IPR006837">
    <property type="entry name" value="Divergent_DAC"/>
</dbReference>
<keyword evidence="4" id="KW-1185">Reference proteome</keyword>
<evidence type="ECO:0000313" key="3">
    <source>
        <dbReference type="EMBL" id="KZL19355.1"/>
    </source>
</evidence>
<dbReference type="EMBL" id="LMCB01000015">
    <property type="protein sequence ID" value="KZL19355.1"/>
    <property type="molecule type" value="Genomic_DNA"/>
</dbReference>
<dbReference type="SUPFAM" id="SSF88713">
    <property type="entry name" value="Glycoside hydrolase/deacetylase"/>
    <property type="match status" value="1"/>
</dbReference>
<comment type="caution">
    <text evidence="3">The sequence shown here is derived from an EMBL/GenBank/DDBJ whole genome shotgun (WGS) entry which is preliminary data.</text>
</comment>
<evidence type="ECO:0000313" key="4">
    <source>
        <dbReference type="Proteomes" id="UP000076577"/>
    </source>
</evidence>
<reference evidence="3 4" key="1">
    <citation type="journal article" date="2016" name="Front. Microbiol.">
        <title>Comparative Genomic Analysis Reveals a Diverse Repertoire of Genes Involved in Prokaryote-Eukaryote Interactions within the Pseudovibrio Genus.</title>
        <authorList>
            <person name="Romano S."/>
            <person name="Fernandez-Guerra A."/>
            <person name="Reen F.J."/>
            <person name="Glockner F.O."/>
            <person name="Crowley S.P."/>
            <person name="O'Sullivan O."/>
            <person name="Cotter P.D."/>
            <person name="Adams C."/>
            <person name="Dobson A.D."/>
            <person name="O'Gara F."/>
        </authorList>
    </citation>
    <scope>NUCLEOTIDE SEQUENCE [LARGE SCALE GENOMIC DNA]</scope>
    <source>
        <strain evidence="3 4">Ad2</strain>
    </source>
</reference>
<keyword evidence="2" id="KW-1133">Transmembrane helix</keyword>
<keyword evidence="2" id="KW-0472">Membrane</keyword>
<dbReference type="STRING" id="989403.SAMN05421798_102600"/>
<name>A0A165YYR2_9HYPH</name>
<dbReference type="Gene3D" id="3.20.20.370">
    <property type="entry name" value="Glycoside hydrolase/deacetylase"/>
    <property type="match status" value="1"/>
</dbReference>
<dbReference type="Proteomes" id="UP000076577">
    <property type="component" value="Unassembled WGS sequence"/>
</dbReference>
<organism evidence="3 4">
    <name type="scientific">Pseudovibrio axinellae</name>
    <dbReference type="NCBI Taxonomy" id="989403"/>
    <lineage>
        <taxon>Bacteria</taxon>
        <taxon>Pseudomonadati</taxon>
        <taxon>Pseudomonadota</taxon>
        <taxon>Alphaproteobacteria</taxon>
        <taxon>Hyphomicrobiales</taxon>
        <taxon>Stappiaceae</taxon>
        <taxon>Pseudovibrio</taxon>
    </lineage>
</organism>
<dbReference type="PATRIC" id="fig|989403.3.peg.2254"/>
<protein>
    <submittedName>
        <fullName evidence="3">Divergent polysaccharide deacetylase</fullName>
    </submittedName>
</protein>
<dbReference type="InterPro" id="IPR011330">
    <property type="entry name" value="Glyco_hydro/deAcase_b/a-brl"/>
</dbReference>
<gene>
    <name evidence="3" type="ORF">PsAD2_02108</name>
</gene>